<accession>A0A844FQ95</accession>
<evidence type="ECO:0000256" key="7">
    <source>
        <dbReference type="SAM" id="Phobius"/>
    </source>
</evidence>
<keyword evidence="7" id="KW-1133">Transmembrane helix</keyword>
<keyword evidence="4" id="KW-0564">Palmitate</keyword>
<dbReference type="InterPro" id="IPR004872">
    <property type="entry name" value="Lipoprotein_NlpA"/>
</dbReference>
<gene>
    <name evidence="8" type="ORF">FYJ61_08970</name>
</gene>
<evidence type="ECO:0000256" key="6">
    <source>
        <dbReference type="PIRNR" id="PIRNR002854"/>
    </source>
</evidence>
<keyword evidence="7" id="KW-0812">Transmembrane</keyword>
<dbReference type="EMBL" id="VUMW01000036">
    <property type="protein sequence ID" value="MST80566.1"/>
    <property type="molecule type" value="Genomic_DNA"/>
</dbReference>
<evidence type="ECO:0000256" key="4">
    <source>
        <dbReference type="ARBA" id="ARBA00023139"/>
    </source>
</evidence>
<dbReference type="PANTHER" id="PTHR30429">
    <property type="entry name" value="D-METHIONINE-BINDING LIPOPROTEIN METQ"/>
    <property type="match status" value="1"/>
</dbReference>
<organism evidence="8 9">
    <name type="scientific">Lactobacillus equicursoris</name>
    <dbReference type="NCBI Taxonomy" id="420645"/>
    <lineage>
        <taxon>Bacteria</taxon>
        <taxon>Bacillati</taxon>
        <taxon>Bacillota</taxon>
        <taxon>Bacilli</taxon>
        <taxon>Lactobacillales</taxon>
        <taxon>Lactobacillaceae</taxon>
        <taxon>Lactobacillus</taxon>
    </lineage>
</organism>
<feature type="transmembrane region" description="Helical" evidence="7">
    <location>
        <begin position="9"/>
        <end position="28"/>
    </location>
</feature>
<dbReference type="SUPFAM" id="SSF53850">
    <property type="entry name" value="Periplasmic binding protein-like II"/>
    <property type="match status" value="1"/>
</dbReference>
<reference evidence="8 9" key="1">
    <citation type="submission" date="2019-08" db="EMBL/GenBank/DDBJ databases">
        <title>In-depth cultivation of the pig gut microbiome towards novel bacterial diversity and tailored functional studies.</title>
        <authorList>
            <person name="Wylensek D."/>
            <person name="Hitch T.C.A."/>
            <person name="Clavel T."/>
        </authorList>
    </citation>
    <scope>NUCLEOTIDE SEQUENCE [LARGE SCALE GENOMIC DNA]</scope>
    <source>
        <strain evidence="8 9">WCA-470BD-2E</strain>
    </source>
</reference>
<dbReference type="Gene3D" id="3.40.190.10">
    <property type="entry name" value="Periplasmic binding protein-like II"/>
    <property type="match status" value="2"/>
</dbReference>
<dbReference type="PANTHER" id="PTHR30429:SF0">
    <property type="entry name" value="METHIONINE-BINDING LIPOPROTEIN METQ"/>
    <property type="match status" value="1"/>
</dbReference>
<keyword evidence="3 7" id="KW-0472">Membrane</keyword>
<name>A0A844FQ95_9LACO</name>
<keyword evidence="2" id="KW-0732">Signal</keyword>
<comment type="caution">
    <text evidence="8">The sequence shown here is derived from an EMBL/GenBank/DDBJ whole genome shotgun (WGS) entry which is preliminary data.</text>
</comment>
<evidence type="ECO:0000256" key="3">
    <source>
        <dbReference type="ARBA" id="ARBA00023136"/>
    </source>
</evidence>
<evidence type="ECO:0000256" key="5">
    <source>
        <dbReference type="ARBA" id="ARBA00023288"/>
    </source>
</evidence>
<keyword evidence="5 6" id="KW-0449">Lipoprotein</keyword>
<evidence type="ECO:0000256" key="2">
    <source>
        <dbReference type="ARBA" id="ARBA00022729"/>
    </source>
</evidence>
<evidence type="ECO:0000313" key="8">
    <source>
        <dbReference type="EMBL" id="MST80566.1"/>
    </source>
</evidence>
<dbReference type="GO" id="GO:0016020">
    <property type="term" value="C:membrane"/>
    <property type="evidence" value="ECO:0007669"/>
    <property type="project" value="UniProtKB-SubCell"/>
</dbReference>
<comment type="similarity">
    <text evidence="6">Belongs to the nlpA lipoprotein family.</text>
</comment>
<dbReference type="Proteomes" id="UP000452141">
    <property type="component" value="Unassembled WGS sequence"/>
</dbReference>
<evidence type="ECO:0000313" key="9">
    <source>
        <dbReference type="Proteomes" id="UP000452141"/>
    </source>
</evidence>
<comment type="subcellular location">
    <subcellularLocation>
        <location evidence="1">Membrane</location>
        <topology evidence="1">Lipid-anchor</topology>
    </subcellularLocation>
</comment>
<dbReference type="Pfam" id="PF03180">
    <property type="entry name" value="Lipoprotein_9"/>
    <property type="match status" value="1"/>
</dbReference>
<dbReference type="PIRSF" id="PIRSF002854">
    <property type="entry name" value="MetQ"/>
    <property type="match status" value="1"/>
</dbReference>
<protein>
    <recommendedName>
        <fullName evidence="6">Lipoprotein</fullName>
    </recommendedName>
</protein>
<sequence length="287" mass="31668">MRKKKQRNIIIAVVVVALVAIVAFFSFGKKGSQTAKTTTVTVGTVGATKAERAIWKSVAATAKKKYGIIVKTKNFSDYNQPNSALKSGDLDLNAFQHYNFLNNWNKSNKSNLTAIGETYIAPIRLYSLKYKSLKALPKGSTIAIPNDATNEARALLVLKNAGLITLKGNSPTKLYTIADIAKNPKNFKIKEVATEQAARVLKSVDAAVVNNDYANPAGLGDKQTIYVEPINKDSKQWINIIVARKKDKNKKAYKEVVKAYQTAKTKQLYKKYYGTKQVAAWDAKLSD</sequence>
<dbReference type="RefSeq" id="WP_008463748.1">
    <property type="nucleotide sequence ID" value="NZ_JAQYAR010000111.1"/>
</dbReference>
<proteinExistence type="inferred from homology"/>
<dbReference type="AlphaFoldDB" id="A0A844FQ95"/>
<evidence type="ECO:0000256" key="1">
    <source>
        <dbReference type="ARBA" id="ARBA00004635"/>
    </source>
</evidence>